<evidence type="ECO:0000256" key="1">
    <source>
        <dbReference type="ARBA" id="ARBA00006529"/>
    </source>
</evidence>
<dbReference type="GO" id="GO:0005737">
    <property type="term" value="C:cytoplasm"/>
    <property type="evidence" value="ECO:0007669"/>
    <property type="project" value="TreeGrafter"/>
</dbReference>
<keyword evidence="3" id="KW-0723">Serine/threonine-protein kinase</keyword>
<dbReference type="InterPro" id="IPR017441">
    <property type="entry name" value="Protein_kinase_ATP_BS"/>
</dbReference>
<comment type="similarity">
    <text evidence="1">Belongs to the protein kinase superfamily. STE Ser/Thr protein kinase family. MAP kinase kinase kinase subfamily.</text>
</comment>
<dbReference type="PANTHER" id="PTHR48016:SF29">
    <property type="entry name" value="MITOGEN-ACTIVATED PROTEIN KINASE KINASE KINASE 1-RELATED"/>
    <property type="match status" value="1"/>
</dbReference>
<keyword evidence="7 10" id="KW-0067">ATP-binding</keyword>
<dbReference type="Proteomes" id="UP000594263">
    <property type="component" value="Unplaced"/>
</dbReference>
<dbReference type="Gramene" id="Kaladp0318s0009.1.v1.1">
    <property type="protein sequence ID" value="Kaladp0318s0009.1.v1.1"/>
    <property type="gene ID" value="Kaladp0318s0009.v1.1"/>
</dbReference>
<evidence type="ECO:0000256" key="3">
    <source>
        <dbReference type="ARBA" id="ARBA00022527"/>
    </source>
</evidence>
<name>A0A7N0V975_KALFE</name>
<feature type="compositionally biased region" description="Basic residues" evidence="11">
    <location>
        <begin position="1"/>
        <end position="21"/>
    </location>
</feature>
<keyword evidence="4" id="KW-0808">Transferase</keyword>
<keyword evidence="14" id="KW-1185">Reference proteome</keyword>
<dbReference type="GO" id="GO:1902065">
    <property type="term" value="P:response to L-glutamate"/>
    <property type="evidence" value="ECO:0007669"/>
    <property type="project" value="UniProtKB-ARBA"/>
</dbReference>
<evidence type="ECO:0000313" key="14">
    <source>
        <dbReference type="Proteomes" id="UP000594263"/>
    </source>
</evidence>
<evidence type="ECO:0000256" key="2">
    <source>
        <dbReference type="ARBA" id="ARBA00012406"/>
    </source>
</evidence>
<dbReference type="PROSITE" id="PS00107">
    <property type="entry name" value="PROTEIN_KINASE_ATP"/>
    <property type="match status" value="1"/>
</dbReference>
<evidence type="ECO:0000256" key="4">
    <source>
        <dbReference type="ARBA" id="ARBA00022679"/>
    </source>
</evidence>
<dbReference type="EC" id="2.7.11.25" evidence="2"/>
<proteinExistence type="inferred from homology"/>
<evidence type="ECO:0000256" key="6">
    <source>
        <dbReference type="ARBA" id="ARBA00022777"/>
    </source>
</evidence>
<dbReference type="GO" id="GO:0005524">
    <property type="term" value="F:ATP binding"/>
    <property type="evidence" value="ECO:0007669"/>
    <property type="project" value="UniProtKB-UniRule"/>
</dbReference>
<evidence type="ECO:0000256" key="8">
    <source>
        <dbReference type="ARBA" id="ARBA00047559"/>
    </source>
</evidence>
<dbReference type="InterPro" id="IPR000719">
    <property type="entry name" value="Prot_kinase_dom"/>
</dbReference>
<feature type="region of interest" description="Disordered" evidence="11">
    <location>
        <begin position="1"/>
        <end position="58"/>
    </location>
</feature>
<comment type="catalytic activity">
    <reaction evidence="9">
        <text>L-seryl-[protein] + ATP = O-phospho-L-seryl-[protein] + ADP + H(+)</text>
        <dbReference type="Rhea" id="RHEA:17989"/>
        <dbReference type="Rhea" id="RHEA-COMP:9863"/>
        <dbReference type="Rhea" id="RHEA-COMP:11604"/>
        <dbReference type="ChEBI" id="CHEBI:15378"/>
        <dbReference type="ChEBI" id="CHEBI:29999"/>
        <dbReference type="ChEBI" id="CHEBI:30616"/>
        <dbReference type="ChEBI" id="CHEBI:83421"/>
        <dbReference type="ChEBI" id="CHEBI:456216"/>
        <dbReference type="EC" id="2.7.11.25"/>
    </reaction>
</comment>
<comment type="catalytic activity">
    <reaction evidence="8">
        <text>L-threonyl-[protein] + ATP = O-phospho-L-threonyl-[protein] + ADP + H(+)</text>
        <dbReference type="Rhea" id="RHEA:46608"/>
        <dbReference type="Rhea" id="RHEA-COMP:11060"/>
        <dbReference type="Rhea" id="RHEA-COMP:11605"/>
        <dbReference type="ChEBI" id="CHEBI:15378"/>
        <dbReference type="ChEBI" id="CHEBI:30013"/>
        <dbReference type="ChEBI" id="CHEBI:30616"/>
        <dbReference type="ChEBI" id="CHEBI:61977"/>
        <dbReference type="ChEBI" id="CHEBI:456216"/>
        <dbReference type="EC" id="2.7.11.25"/>
    </reaction>
</comment>
<feature type="compositionally biased region" description="Low complexity" evidence="11">
    <location>
        <begin position="262"/>
        <end position="274"/>
    </location>
</feature>
<feature type="region of interest" description="Disordered" evidence="11">
    <location>
        <begin position="260"/>
        <end position="284"/>
    </location>
</feature>
<dbReference type="FunFam" id="1.10.510.10:FF:000359">
    <property type="entry name" value="Mitogen-activated protein kinase 1, putative, expressed"/>
    <property type="match status" value="1"/>
</dbReference>
<dbReference type="PROSITE" id="PS00108">
    <property type="entry name" value="PROTEIN_KINASE_ST"/>
    <property type="match status" value="1"/>
</dbReference>
<accession>A0A7N0V975</accession>
<dbReference type="SMART" id="SM00220">
    <property type="entry name" value="S_TKc"/>
    <property type="match status" value="1"/>
</dbReference>
<feature type="compositionally biased region" description="Low complexity" evidence="11">
    <location>
        <begin position="36"/>
        <end position="58"/>
    </location>
</feature>
<dbReference type="EnsemblPlants" id="Kaladp0318s0009.1.v1.1">
    <property type="protein sequence ID" value="Kaladp0318s0009.1.v1.1"/>
    <property type="gene ID" value="Kaladp0318s0009.v1.1"/>
</dbReference>
<dbReference type="SUPFAM" id="SSF56112">
    <property type="entry name" value="Protein kinase-like (PK-like)"/>
    <property type="match status" value="1"/>
</dbReference>
<dbReference type="PROSITE" id="PS50011">
    <property type="entry name" value="PROTEIN_KINASE_DOM"/>
    <property type="match status" value="1"/>
</dbReference>
<dbReference type="AlphaFoldDB" id="A0A7N0V975"/>
<keyword evidence="5 10" id="KW-0547">Nucleotide-binding</keyword>
<dbReference type="InterPro" id="IPR050538">
    <property type="entry name" value="MAP_kinase_kinase_kinase"/>
</dbReference>
<evidence type="ECO:0000256" key="9">
    <source>
        <dbReference type="ARBA" id="ARBA00048329"/>
    </source>
</evidence>
<evidence type="ECO:0000256" key="7">
    <source>
        <dbReference type="ARBA" id="ARBA00022840"/>
    </source>
</evidence>
<evidence type="ECO:0000313" key="13">
    <source>
        <dbReference type="EnsemblPlants" id="Kaladp0318s0009.1.v1.1"/>
    </source>
</evidence>
<reference evidence="13" key="1">
    <citation type="submission" date="2021-01" db="UniProtKB">
        <authorList>
            <consortium name="EnsemblPlants"/>
        </authorList>
    </citation>
    <scope>IDENTIFICATION</scope>
</reference>
<dbReference type="InterPro" id="IPR011009">
    <property type="entry name" value="Kinase-like_dom_sf"/>
</dbReference>
<keyword evidence="6" id="KW-0418">Kinase</keyword>
<dbReference type="InterPro" id="IPR008271">
    <property type="entry name" value="Ser/Thr_kinase_AS"/>
</dbReference>
<evidence type="ECO:0000256" key="5">
    <source>
        <dbReference type="ARBA" id="ARBA00022741"/>
    </source>
</evidence>
<feature type="domain" description="Protein kinase" evidence="12">
    <location>
        <begin position="293"/>
        <end position="546"/>
    </location>
</feature>
<evidence type="ECO:0000259" key="12">
    <source>
        <dbReference type="PROSITE" id="PS50011"/>
    </source>
</evidence>
<evidence type="ECO:0000256" key="10">
    <source>
        <dbReference type="PROSITE-ProRule" id="PRU10141"/>
    </source>
</evidence>
<dbReference type="GO" id="GO:0004709">
    <property type="term" value="F:MAP kinase kinase kinase activity"/>
    <property type="evidence" value="ECO:0007669"/>
    <property type="project" value="UniProtKB-EC"/>
</dbReference>
<organism evidence="13 14">
    <name type="scientific">Kalanchoe fedtschenkoi</name>
    <name type="common">Lavender scallops</name>
    <name type="synonym">South American air plant</name>
    <dbReference type="NCBI Taxonomy" id="63787"/>
    <lineage>
        <taxon>Eukaryota</taxon>
        <taxon>Viridiplantae</taxon>
        <taxon>Streptophyta</taxon>
        <taxon>Embryophyta</taxon>
        <taxon>Tracheophyta</taxon>
        <taxon>Spermatophyta</taxon>
        <taxon>Magnoliopsida</taxon>
        <taxon>eudicotyledons</taxon>
        <taxon>Gunneridae</taxon>
        <taxon>Pentapetalae</taxon>
        <taxon>Saxifragales</taxon>
        <taxon>Crassulaceae</taxon>
        <taxon>Kalanchoe</taxon>
    </lineage>
</organism>
<feature type="binding site" evidence="10">
    <location>
        <position position="321"/>
    </location>
    <ligand>
        <name>ATP</name>
        <dbReference type="ChEBI" id="CHEBI:30616"/>
    </ligand>
</feature>
<sequence>MHHLPRFVTGRRKSSSGKKKGPKLERLNAMRYTDYEAPPVCASSPSSTSVESSHPYSTRSMNVVSEVRSFRIEGADDEIARMCRSMGLSGPDDFDISTEAWEALKGRGFGDRVQTTSDCGNPNLYDLGETEEQQLVNDLADSFGGSVRICEEATELSEVREVGADFCNISRLGRGIRGARPPVLEAPVGIGFPMMDESQAAWGIQRAFVSDVGRCPSLMSQARFSSSNVDCCEDNKVISERDRVAGAGHGRMDTQCDSYIFSTSNDGDDSSTNSEPTPNLSPTDRFKPIIQGWMKGGLLGRGSYGSVYEGISENGFFFAIKEVSLVDEGSQAKQSVSQLEQEIALLRQFEHENIVQYYGTDKDDTNLYIFLELVTRGSLLSLYRTYKLRDSQVSVYTRQILHGLKYLHDRNVVHRDIKCANILVDTSGSVKLADFGLAKATRKNDVKSCKGTPYWMAPEVVNGKKQGYGLAADIWSLGCTVLEMLTQQIPYSHLEWMPAFYCIGHGILPEIPDDLSDDSRDFILQCLKVNPSDRPTAAQLLDHPFVKRSIQTPIGFPSPFNNRRL</sequence>
<dbReference type="PANTHER" id="PTHR48016">
    <property type="entry name" value="MAP KINASE KINASE KINASE SSK2-RELATED-RELATED"/>
    <property type="match status" value="1"/>
</dbReference>
<protein>
    <recommendedName>
        <fullName evidence="2">mitogen-activated protein kinase kinase kinase</fullName>
        <ecNumber evidence="2">2.7.11.25</ecNumber>
    </recommendedName>
</protein>
<evidence type="ECO:0000256" key="11">
    <source>
        <dbReference type="SAM" id="MobiDB-lite"/>
    </source>
</evidence>
<dbReference type="Gene3D" id="1.10.510.10">
    <property type="entry name" value="Transferase(Phosphotransferase) domain 1"/>
    <property type="match status" value="1"/>
</dbReference>
<dbReference type="Pfam" id="PF00069">
    <property type="entry name" value="Pkinase"/>
    <property type="match status" value="1"/>
</dbReference>